<dbReference type="PANTHER" id="PTHR43268">
    <property type="entry name" value="THIOSULFATE SULFURTRANSFERASE/RHODANESE-LIKE DOMAIN-CONTAINING PROTEIN 2"/>
    <property type="match status" value="1"/>
</dbReference>
<dbReference type="InterPro" id="IPR036873">
    <property type="entry name" value="Rhodanese-like_dom_sf"/>
</dbReference>
<gene>
    <name evidence="2" type="ORF">UFOPK1413_00489</name>
</gene>
<name>A0A6J6BCZ9_9ZZZZ</name>
<dbReference type="EMBL" id="CAEZSG010000058">
    <property type="protein sequence ID" value="CAB4536289.1"/>
    <property type="molecule type" value="Genomic_DNA"/>
</dbReference>
<protein>
    <submittedName>
        <fullName evidence="2">Unannotated protein</fullName>
    </submittedName>
</protein>
<dbReference type="InterPro" id="IPR001763">
    <property type="entry name" value="Rhodanese-like_dom"/>
</dbReference>
<dbReference type="Pfam" id="PF12368">
    <property type="entry name" value="Rhodanese_C"/>
    <property type="match status" value="1"/>
</dbReference>
<dbReference type="SMART" id="SM00450">
    <property type="entry name" value="RHOD"/>
    <property type="match status" value="1"/>
</dbReference>
<dbReference type="InterPro" id="IPR022111">
    <property type="entry name" value="Rhodanese_C"/>
</dbReference>
<dbReference type="Gene3D" id="3.30.70.100">
    <property type="match status" value="1"/>
</dbReference>
<dbReference type="CDD" id="cd01518">
    <property type="entry name" value="RHOD_YceA"/>
    <property type="match status" value="1"/>
</dbReference>
<evidence type="ECO:0000313" key="2">
    <source>
        <dbReference type="EMBL" id="CAB4536289.1"/>
    </source>
</evidence>
<evidence type="ECO:0000259" key="1">
    <source>
        <dbReference type="PROSITE" id="PS50206"/>
    </source>
</evidence>
<dbReference type="InterPro" id="IPR040503">
    <property type="entry name" value="TRHO_N"/>
</dbReference>
<dbReference type="NCBIfam" id="NF001134">
    <property type="entry name" value="PRK00142.1-2"/>
    <property type="match status" value="1"/>
</dbReference>
<reference evidence="2" key="1">
    <citation type="submission" date="2020-05" db="EMBL/GenBank/DDBJ databases">
        <authorList>
            <person name="Chiriac C."/>
            <person name="Salcher M."/>
            <person name="Ghai R."/>
            <person name="Kavagutti S V."/>
        </authorList>
    </citation>
    <scope>NUCLEOTIDE SEQUENCE</scope>
</reference>
<accession>A0A6J6BCZ9</accession>
<dbReference type="AlphaFoldDB" id="A0A6J6BCZ9"/>
<organism evidence="2">
    <name type="scientific">freshwater metagenome</name>
    <dbReference type="NCBI Taxonomy" id="449393"/>
    <lineage>
        <taxon>unclassified sequences</taxon>
        <taxon>metagenomes</taxon>
        <taxon>ecological metagenomes</taxon>
    </lineage>
</organism>
<dbReference type="PROSITE" id="PS50206">
    <property type="entry name" value="RHODANESE_3"/>
    <property type="match status" value="1"/>
</dbReference>
<dbReference type="HAMAP" id="MF_00469">
    <property type="entry name" value="TrhO"/>
    <property type="match status" value="1"/>
</dbReference>
<feature type="domain" description="Rhodanese" evidence="1">
    <location>
        <begin position="130"/>
        <end position="225"/>
    </location>
</feature>
<proteinExistence type="inferred from homology"/>
<dbReference type="SUPFAM" id="SSF52821">
    <property type="entry name" value="Rhodanese/Cell cycle control phosphatase"/>
    <property type="match status" value="1"/>
</dbReference>
<dbReference type="Pfam" id="PF00581">
    <property type="entry name" value="Rhodanese"/>
    <property type="match status" value="1"/>
</dbReference>
<dbReference type="InterPro" id="IPR020936">
    <property type="entry name" value="TrhO"/>
</dbReference>
<sequence>MDLPKIILYYAFAPIIDPQAVVLWQRALCEQHRLNGRIIVSKHGINGTVGGAMIDVKKYVRATKQYPGFGKMDVKWSEGTGDDFPRLSVKARPELVAFSSPEEIVVGETGVLNGGQHLSPRQVNDLVAERGDDVVFFDGRNTFEARIGRFKNAVIPNVKTTHDFIAELDSGKYDHLKSKPIVTYCTGGVRCEILSAAMLNRGFSEVYQIEGGIVRYGEAYRDKGLWEGSLYVFDQRLTVNFSKDAAVLGDCDVCGGATAQVTNCSNNDCRHRAILCDSCIAEPLNLECAGQPMDERVYNEVG</sequence>
<dbReference type="Pfam" id="PF17773">
    <property type="entry name" value="UPF0176_N"/>
    <property type="match status" value="1"/>
</dbReference>
<dbReference type="Gene3D" id="3.40.250.10">
    <property type="entry name" value="Rhodanese-like domain"/>
    <property type="match status" value="1"/>
</dbReference>
<dbReference type="PANTHER" id="PTHR43268:SF6">
    <property type="entry name" value="THIOSULFATE SULFURTRANSFERASE_RHODANESE-LIKE DOMAIN-CONTAINING PROTEIN 2"/>
    <property type="match status" value="1"/>
</dbReference>